<dbReference type="InterPro" id="IPR000834">
    <property type="entry name" value="Peptidase_M14"/>
</dbReference>
<dbReference type="GeneID" id="108832518"/>
<dbReference type="GO" id="GO:0006518">
    <property type="term" value="P:peptide metabolic process"/>
    <property type="evidence" value="ECO:0007669"/>
    <property type="project" value="TreeGrafter"/>
</dbReference>
<accession>A0A9W3CJU8</accession>
<dbReference type="PROSITE" id="PS52035">
    <property type="entry name" value="PEPTIDASE_M14"/>
    <property type="match status" value="1"/>
</dbReference>
<comment type="cofactor">
    <cofactor evidence="1">
        <name>Zn(2+)</name>
        <dbReference type="ChEBI" id="CHEBI:29105"/>
    </cofactor>
</comment>
<dbReference type="OrthoDB" id="10249045at2759"/>
<keyword evidence="8" id="KW-0325">Glycoprotein</keyword>
<evidence type="ECO:0000313" key="11">
    <source>
        <dbReference type="Proteomes" id="UP000504610"/>
    </source>
</evidence>
<dbReference type="GO" id="GO:0008270">
    <property type="term" value="F:zinc ion binding"/>
    <property type="evidence" value="ECO:0007669"/>
    <property type="project" value="InterPro"/>
</dbReference>
<dbReference type="Proteomes" id="UP000504610">
    <property type="component" value="Chromosome 2"/>
</dbReference>
<evidence type="ECO:0000256" key="6">
    <source>
        <dbReference type="ARBA" id="ARBA00022801"/>
    </source>
</evidence>
<evidence type="ECO:0000256" key="1">
    <source>
        <dbReference type="ARBA" id="ARBA00001947"/>
    </source>
</evidence>
<dbReference type="PROSITE" id="PS00132">
    <property type="entry name" value="CARBOXYPEPT_ZN_1"/>
    <property type="match status" value="1"/>
</dbReference>
<dbReference type="InterPro" id="IPR057246">
    <property type="entry name" value="CARBOXYPEPT_ZN_1"/>
</dbReference>
<dbReference type="InterPro" id="IPR057247">
    <property type="entry name" value="CARBOXYPEPT_ZN_2"/>
</dbReference>
<keyword evidence="11" id="KW-1185">Reference proteome</keyword>
<dbReference type="KEGG" id="rsz:108832518"/>
<dbReference type="GO" id="GO:0016485">
    <property type="term" value="P:protein processing"/>
    <property type="evidence" value="ECO:0007669"/>
    <property type="project" value="TreeGrafter"/>
</dbReference>
<dbReference type="Gene3D" id="3.40.630.10">
    <property type="entry name" value="Zn peptidases"/>
    <property type="match status" value="1"/>
</dbReference>
<sequence length="279" mass="32156">MTNDDLEKAMKDFTKRCSKISRLYSIGKSVNGFPLWVIEISDRPGEVEAEPAFKYIGNVHGDEPVGRELLMRLANWICDNYGKDPLAKLIVENVHLHILPSLNPDGFSVRKRNNANNVDLNRDFPDQFFPINEDLSLRQPETTAIMTWLREIRFTASATLHGGALVANFPWDGTDDKRKYYYGCPDDQTFRFLARLYSKSHRNMSFSKEFEEGITNGASWYSIYGGMQDWNYIHGGCFELTLEISDNKWPRASELPTIWEYNRKSMLNLVASIVKLSMF</sequence>
<keyword evidence="4" id="KW-0645">Protease</keyword>
<reference evidence="11" key="1">
    <citation type="journal article" date="2019" name="Database">
        <title>The radish genome database (RadishGD): an integrated information resource for radish genomics.</title>
        <authorList>
            <person name="Yu H.J."/>
            <person name="Baek S."/>
            <person name="Lee Y.J."/>
            <person name="Cho A."/>
            <person name="Mun J.H."/>
        </authorList>
    </citation>
    <scope>NUCLEOTIDE SEQUENCE [LARGE SCALE GENOMIC DNA]</scope>
    <source>
        <strain evidence="11">cv. WK10039</strain>
    </source>
</reference>
<dbReference type="RefSeq" id="XP_056851769.1">
    <property type="nucleotide sequence ID" value="XM_056995789.1"/>
</dbReference>
<evidence type="ECO:0000256" key="4">
    <source>
        <dbReference type="ARBA" id="ARBA00022670"/>
    </source>
</evidence>
<feature type="domain" description="Peptidase M14" evidence="10">
    <location>
        <begin position="1"/>
        <end position="273"/>
    </location>
</feature>
<evidence type="ECO:0000259" key="10">
    <source>
        <dbReference type="PROSITE" id="PS52035"/>
    </source>
</evidence>
<keyword evidence="3 12" id="KW-0121">Carboxypeptidase</keyword>
<dbReference type="FunFam" id="3.40.630.10:FF:000020">
    <property type="entry name" value="Carboxypeptidase D"/>
    <property type="match status" value="1"/>
</dbReference>
<reference evidence="12" key="2">
    <citation type="submission" date="2025-08" db="UniProtKB">
        <authorList>
            <consortium name="RefSeq"/>
        </authorList>
    </citation>
    <scope>IDENTIFICATION</scope>
    <source>
        <tissue evidence="12">Leaf</tissue>
    </source>
</reference>
<dbReference type="SUPFAM" id="SSF53187">
    <property type="entry name" value="Zn-dependent exopeptidases"/>
    <property type="match status" value="1"/>
</dbReference>
<dbReference type="SMART" id="SM00631">
    <property type="entry name" value="Zn_pept"/>
    <property type="match status" value="1"/>
</dbReference>
<proteinExistence type="inferred from homology"/>
<keyword evidence="7" id="KW-0862">Zinc</keyword>
<evidence type="ECO:0000313" key="12">
    <source>
        <dbReference type="RefSeq" id="XP_056851769.1"/>
    </source>
</evidence>
<evidence type="ECO:0000256" key="3">
    <source>
        <dbReference type="ARBA" id="ARBA00022645"/>
    </source>
</evidence>
<comment type="similarity">
    <text evidence="2 9">Belongs to the peptidase M14 family.</text>
</comment>
<dbReference type="CDD" id="cd18172">
    <property type="entry name" value="M14_CP_plant"/>
    <property type="match status" value="1"/>
</dbReference>
<keyword evidence="5" id="KW-0479">Metal-binding</keyword>
<dbReference type="PANTHER" id="PTHR11532:SF57">
    <property type="entry name" value="CARBOXYPEPTIDASE D, B"/>
    <property type="match status" value="1"/>
</dbReference>
<evidence type="ECO:0000256" key="2">
    <source>
        <dbReference type="ARBA" id="ARBA00005988"/>
    </source>
</evidence>
<dbReference type="Pfam" id="PF00246">
    <property type="entry name" value="Peptidase_M14"/>
    <property type="match status" value="1"/>
</dbReference>
<evidence type="ECO:0000256" key="9">
    <source>
        <dbReference type="PROSITE-ProRule" id="PRU01379"/>
    </source>
</evidence>
<feature type="active site" description="Proton donor/acceptor" evidence="9">
    <location>
        <position position="243"/>
    </location>
</feature>
<dbReference type="AlphaFoldDB" id="A0A9W3CJU8"/>
<dbReference type="PRINTS" id="PR00765">
    <property type="entry name" value="CRBOXYPTASEA"/>
</dbReference>
<protein>
    <submittedName>
        <fullName evidence="12">Carboxypeptidase SOL1 isoform X1</fullName>
    </submittedName>
</protein>
<evidence type="ECO:0000256" key="8">
    <source>
        <dbReference type="ARBA" id="ARBA00023180"/>
    </source>
</evidence>
<keyword evidence="6" id="KW-0378">Hydrolase</keyword>
<gene>
    <name evidence="12" type="primary">LOC108832518</name>
</gene>
<dbReference type="InterPro" id="IPR050753">
    <property type="entry name" value="Peptidase_M14_domain"/>
</dbReference>
<name>A0A9W3CJU8_RAPSA</name>
<dbReference type="GO" id="GO:0005615">
    <property type="term" value="C:extracellular space"/>
    <property type="evidence" value="ECO:0007669"/>
    <property type="project" value="TreeGrafter"/>
</dbReference>
<evidence type="ECO:0000256" key="5">
    <source>
        <dbReference type="ARBA" id="ARBA00022723"/>
    </source>
</evidence>
<organism evidence="11 12">
    <name type="scientific">Raphanus sativus</name>
    <name type="common">Radish</name>
    <name type="synonym">Raphanus raphanistrum var. sativus</name>
    <dbReference type="NCBI Taxonomy" id="3726"/>
    <lineage>
        <taxon>Eukaryota</taxon>
        <taxon>Viridiplantae</taxon>
        <taxon>Streptophyta</taxon>
        <taxon>Embryophyta</taxon>
        <taxon>Tracheophyta</taxon>
        <taxon>Spermatophyta</taxon>
        <taxon>Magnoliopsida</taxon>
        <taxon>eudicotyledons</taxon>
        <taxon>Gunneridae</taxon>
        <taxon>Pentapetalae</taxon>
        <taxon>rosids</taxon>
        <taxon>malvids</taxon>
        <taxon>Brassicales</taxon>
        <taxon>Brassicaceae</taxon>
        <taxon>Brassiceae</taxon>
        <taxon>Raphanus</taxon>
    </lineage>
</organism>
<evidence type="ECO:0000256" key="7">
    <source>
        <dbReference type="ARBA" id="ARBA00022833"/>
    </source>
</evidence>
<dbReference type="PANTHER" id="PTHR11532">
    <property type="entry name" value="PROTEASE M14 CARBOXYPEPTIDASE"/>
    <property type="match status" value="1"/>
</dbReference>
<dbReference type="GO" id="GO:0004181">
    <property type="term" value="F:metallocarboxypeptidase activity"/>
    <property type="evidence" value="ECO:0007669"/>
    <property type="project" value="InterPro"/>
</dbReference>
<dbReference type="PROSITE" id="PS00133">
    <property type="entry name" value="CARBOXYPEPT_ZN_2"/>
    <property type="match status" value="1"/>
</dbReference>